<protein>
    <submittedName>
        <fullName evidence="1">C2 domain-containing protein</fullName>
    </submittedName>
</protein>
<name>A0AAN8G3M9_TRICO</name>
<reference evidence="1 3" key="1">
    <citation type="submission" date="2019-10" db="EMBL/GenBank/DDBJ databases">
        <title>Assembly and Annotation for the nematode Trichostrongylus colubriformis.</title>
        <authorList>
            <person name="Martin J."/>
        </authorList>
    </citation>
    <scope>NUCLEOTIDE SEQUENCE [LARGE SCALE GENOMIC DNA]</scope>
    <source>
        <strain evidence="1">G859</strain>
        <tissue evidence="1">Whole worm</tissue>
    </source>
</reference>
<dbReference type="PANTHER" id="PTHR37412:SF2">
    <property type="entry name" value="C2 DOMAIN-CONTAINING PROTEIN 5"/>
    <property type="match status" value="1"/>
</dbReference>
<dbReference type="GO" id="GO:0072659">
    <property type="term" value="P:protein localization to plasma membrane"/>
    <property type="evidence" value="ECO:0007669"/>
    <property type="project" value="TreeGrafter"/>
</dbReference>
<dbReference type="GO" id="GO:0010828">
    <property type="term" value="P:positive regulation of D-glucose transmembrane transport"/>
    <property type="evidence" value="ECO:0007669"/>
    <property type="project" value="TreeGrafter"/>
</dbReference>
<dbReference type="Proteomes" id="UP001331761">
    <property type="component" value="Unassembled WGS sequence"/>
</dbReference>
<accession>A0AAN8G3M9</accession>
<dbReference type="GO" id="GO:0090314">
    <property type="term" value="P:positive regulation of protein targeting to membrane"/>
    <property type="evidence" value="ECO:0007669"/>
    <property type="project" value="TreeGrafter"/>
</dbReference>
<dbReference type="GO" id="GO:0005886">
    <property type="term" value="C:plasma membrane"/>
    <property type="evidence" value="ECO:0007669"/>
    <property type="project" value="TreeGrafter"/>
</dbReference>
<gene>
    <name evidence="1" type="ORF">GCK32_021562</name>
    <name evidence="2" type="ORF">GCK32_021825</name>
</gene>
<sequence length="95" mass="10914">MDHDTYSANDAIGRVNFDCNILVEKMRMQEIEKLDELHILPIYDTLNGNRGELTFRIRLQLLVKTSLKNYVQFISGTFHSFVGGSLCLLSPFLSF</sequence>
<dbReference type="EMBL" id="WIXE01002521">
    <property type="protein sequence ID" value="KAK5984742.1"/>
    <property type="molecule type" value="Genomic_DNA"/>
</dbReference>
<dbReference type="PANTHER" id="PTHR37412">
    <property type="entry name" value="C2 DOMAIN-CONTAINING PROTEIN 5"/>
    <property type="match status" value="1"/>
</dbReference>
<dbReference type="GO" id="GO:0065002">
    <property type="term" value="P:intracellular protein transmembrane transport"/>
    <property type="evidence" value="ECO:0007669"/>
    <property type="project" value="TreeGrafter"/>
</dbReference>
<proteinExistence type="predicted"/>
<comment type="caution">
    <text evidence="1">The sequence shown here is derived from an EMBL/GenBank/DDBJ whole genome shotgun (WGS) entry which is preliminary data.</text>
</comment>
<dbReference type="AlphaFoldDB" id="A0AAN8G3M9"/>
<dbReference type="EMBL" id="WIXE01007799">
    <property type="protein sequence ID" value="KAK5980128.1"/>
    <property type="molecule type" value="Genomic_DNA"/>
</dbReference>
<evidence type="ECO:0000313" key="2">
    <source>
        <dbReference type="EMBL" id="KAK5984742.1"/>
    </source>
</evidence>
<dbReference type="GO" id="GO:0005544">
    <property type="term" value="F:calcium-dependent phospholipid binding"/>
    <property type="evidence" value="ECO:0007669"/>
    <property type="project" value="InterPro"/>
</dbReference>
<dbReference type="GO" id="GO:0005509">
    <property type="term" value="F:calcium ion binding"/>
    <property type="evidence" value="ECO:0007669"/>
    <property type="project" value="TreeGrafter"/>
</dbReference>
<keyword evidence="3" id="KW-1185">Reference proteome</keyword>
<evidence type="ECO:0000313" key="3">
    <source>
        <dbReference type="Proteomes" id="UP001331761"/>
    </source>
</evidence>
<evidence type="ECO:0000313" key="1">
    <source>
        <dbReference type="EMBL" id="KAK5980128.1"/>
    </source>
</evidence>
<dbReference type="GO" id="GO:0031340">
    <property type="term" value="P:positive regulation of vesicle fusion"/>
    <property type="evidence" value="ECO:0007669"/>
    <property type="project" value="TreeGrafter"/>
</dbReference>
<dbReference type="InterPro" id="IPR038983">
    <property type="entry name" value="C2CD5"/>
</dbReference>
<organism evidence="1 3">
    <name type="scientific">Trichostrongylus colubriformis</name>
    <name type="common">Black scour worm</name>
    <dbReference type="NCBI Taxonomy" id="6319"/>
    <lineage>
        <taxon>Eukaryota</taxon>
        <taxon>Metazoa</taxon>
        <taxon>Ecdysozoa</taxon>
        <taxon>Nematoda</taxon>
        <taxon>Chromadorea</taxon>
        <taxon>Rhabditida</taxon>
        <taxon>Rhabditina</taxon>
        <taxon>Rhabditomorpha</taxon>
        <taxon>Strongyloidea</taxon>
        <taxon>Trichostrongylidae</taxon>
        <taxon>Trichostrongylus</taxon>
    </lineage>
</organism>